<evidence type="ECO:0000256" key="1">
    <source>
        <dbReference type="SAM" id="MobiDB-lite"/>
    </source>
</evidence>
<name>A0AAE0WWP5_9PEZI</name>
<feature type="region of interest" description="Disordered" evidence="1">
    <location>
        <begin position="394"/>
        <end position="414"/>
    </location>
</feature>
<organism evidence="2 3">
    <name type="scientific">Recurvomyces mirabilis</name>
    <dbReference type="NCBI Taxonomy" id="574656"/>
    <lineage>
        <taxon>Eukaryota</taxon>
        <taxon>Fungi</taxon>
        <taxon>Dikarya</taxon>
        <taxon>Ascomycota</taxon>
        <taxon>Pezizomycotina</taxon>
        <taxon>Dothideomycetes</taxon>
        <taxon>Dothideomycetidae</taxon>
        <taxon>Mycosphaerellales</taxon>
        <taxon>Teratosphaeriaceae</taxon>
        <taxon>Recurvomyces</taxon>
    </lineage>
</organism>
<protein>
    <recommendedName>
        <fullName evidence="4">Zn(2)-C6 fungal-type domain-containing protein</fullName>
    </recommendedName>
</protein>
<gene>
    <name evidence="2" type="ORF">LTR78_000202</name>
</gene>
<dbReference type="EMBL" id="JAUTXT010000001">
    <property type="protein sequence ID" value="KAK3679826.1"/>
    <property type="molecule type" value="Genomic_DNA"/>
</dbReference>
<dbReference type="AlphaFoldDB" id="A0AAE0WWP5"/>
<evidence type="ECO:0008006" key="4">
    <source>
        <dbReference type="Google" id="ProtNLM"/>
    </source>
</evidence>
<accession>A0AAE0WWP5</accession>
<reference evidence="2" key="1">
    <citation type="submission" date="2023-07" db="EMBL/GenBank/DDBJ databases">
        <title>Black Yeasts Isolated from many extreme environments.</title>
        <authorList>
            <person name="Coleine C."/>
            <person name="Stajich J.E."/>
            <person name="Selbmann L."/>
        </authorList>
    </citation>
    <scope>NUCLEOTIDE SEQUENCE</scope>
    <source>
        <strain evidence="2">CCFEE 5485</strain>
    </source>
</reference>
<dbReference type="PANTHER" id="PTHR38111">
    <property type="entry name" value="ZN(2)-C6 FUNGAL-TYPE DOMAIN-CONTAINING PROTEIN-RELATED"/>
    <property type="match status" value="1"/>
</dbReference>
<evidence type="ECO:0000313" key="3">
    <source>
        <dbReference type="Proteomes" id="UP001274830"/>
    </source>
</evidence>
<dbReference type="InterPro" id="IPR053178">
    <property type="entry name" value="Osmoadaptation_assoc"/>
</dbReference>
<dbReference type="Pfam" id="PF11951">
    <property type="entry name" value="Fungal_trans_2"/>
    <property type="match status" value="1"/>
</dbReference>
<keyword evidence="3" id="KW-1185">Reference proteome</keyword>
<evidence type="ECO:0000313" key="2">
    <source>
        <dbReference type="EMBL" id="KAK3679826.1"/>
    </source>
</evidence>
<sequence>MVGKARTLRGCRTCNKRRKICELRRPGCPCCKGDDVICNGYEPQQAAYYEESQQAVQKRESLVQSVAATTPFVLLPSTLQASAAKSIYFDVAWQSLRPAHGVNITYDWIQDLPGVHVNDAPLHNAFAAVSLACLGRQRGDPALIHQSHLAYGKALGRAKDQLSNPATAASDEVLGSVLVLALFETVHGSGSQKLPGMLAHMAGAYDITQLRSASSYANPTGRAVLREMRYHDFFQALARRSKSFLAEDDWLNTPWKGVSKSAEDAILDVIARVPDLLKQSDDFQANVKAGTKTEAIEDLEDSYLEAIKQLVTIRATTLKETYGSTPFSWDERSAIFDSQRDRRFSAMFPSRLRYIDMTSANVEILYSAAQLILCSAMLGVYYVITQASAAGAGSEEARKAKKKDTTPASAAPSDDLGTKLAKYGEMSQKHLVTIVRSLEYCLESGILAASTAVAPIMVTVATLRISHDTRLDYVMELLKRYQKKSGVPLADLVTECSGLRPIVGSNEFMKNYSKTVYKPLRGSKKKPEPVEQIDTALNVLSHSERTLASMLQSRLAEIPVNLTYTRDMARSPGRLLSSS</sequence>
<comment type="caution">
    <text evidence="2">The sequence shown here is derived from an EMBL/GenBank/DDBJ whole genome shotgun (WGS) entry which is preliminary data.</text>
</comment>
<dbReference type="PANTHER" id="PTHR38111:SF11">
    <property type="entry name" value="TRANSCRIPTION FACTOR DOMAIN-CONTAINING PROTEIN-RELATED"/>
    <property type="match status" value="1"/>
</dbReference>
<dbReference type="Proteomes" id="UP001274830">
    <property type="component" value="Unassembled WGS sequence"/>
</dbReference>
<proteinExistence type="predicted"/>
<dbReference type="InterPro" id="IPR021858">
    <property type="entry name" value="Fun_TF"/>
</dbReference>